<feature type="transmembrane region" description="Helical" evidence="1">
    <location>
        <begin position="64"/>
        <end position="84"/>
    </location>
</feature>
<dbReference type="Gene3D" id="1.20.1250.20">
    <property type="entry name" value="MFS general substrate transporter like domains"/>
    <property type="match status" value="1"/>
</dbReference>
<organism evidence="3 4">
    <name type="scientific">Paramarasmius palmivorus</name>
    <dbReference type="NCBI Taxonomy" id="297713"/>
    <lineage>
        <taxon>Eukaryota</taxon>
        <taxon>Fungi</taxon>
        <taxon>Dikarya</taxon>
        <taxon>Basidiomycota</taxon>
        <taxon>Agaricomycotina</taxon>
        <taxon>Agaricomycetes</taxon>
        <taxon>Agaricomycetidae</taxon>
        <taxon>Agaricales</taxon>
        <taxon>Marasmiineae</taxon>
        <taxon>Marasmiaceae</taxon>
        <taxon>Paramarasmius</taxon>
    </lineage>
</organism>
<evidence type="ECO:0000256" key="1">
    <source>
        <dbReference type="SAM" id="Phobius"/>
    </source>
</evidence>
<dbReference type="InterPro" id="IPR050327">
    <property type="entry name" value="Proton-linked_MCT"/>
</dbReference>
<dbReference type="PANTHER" id="PTHR11360:SF177">
    <property type="entry name" value="RIBOFLAVIN TRANSPORTER MCH5"/>
    <property type="match status" value="1"/>
</dbReference>
<protein>
    <submittedName>
        <fullName evidence="3">Uncharacterized protein</fullName>
    </submittedName>
</protein>
<sequence length="290" mass="31645">MPHKPSPSVDKGSIVFLGVSTAAAAQEKVHTKKNGVPIVVEVKPLPSSKLEAQPTGDDEDPRSWFVVFGAFCCIFASFGYVNSWGVFQAYYQEHFLSESSAPDIAWIGSIQHSLLFLPGLIARSVGDLLSLYLGTALLVIAVFLTPECDSYIHFLLCQGIATGLACGLFLVPVTRILEQWFRSRKELIFALLMTGASIGGTIFPIALRELLRRVEFAWAVRVIGFIILLFLLVGNMVIGLRLRLRQATSPLASGTSRQENILSRPLQCLSTFLIFLGANTRKASGLLTSA</sequence>
<feature type="transmembrane region" description="Helical" evidence="1">
    <location>
        <begin position="186"/>
        <end position="206"/>
    </location>
</feature>
<evidence type="ECO:0000313" key="3">
    <source>
        <dbReference type="EMBL" id="KAK7039061.1"/>
    </source>
</evidence>
<proteinExistence type="predicted"/>
<comment type="caution">
    <text evidence="3">The sequence shown here is derived from an EMBL/GenBank/DDBJ whole genome shotgun (WGS) entry which is preliminary data.</text>
</comment>
<keyword evidence="1" id="KW-1133">Transmembrane helix</keyword>
<feature type="transmembrane region" description="Helical" evidence="1">
    <location>
        <begin position="218"/>
        <end position="238"/>
    </location>
</feature>
<gene>
    <name evidence="3" type="ORF">VNI00_010217</name>
    <name evidence="2" type="ORF">VNI00_013773</name>
</gene>
<feature type="transmembrane region" description="Helical" evidence="1">
    <location>
        <begin position="128"/>
        <end position="145"/>
    </location>
</feature>
<keyword evidence="1" id="KW-0812">Transmembrane</keyword>
<name>A0AAW0CMC0_9AGAR</name>
<dbReference type="PANTHER" id="PTHR11360">
    <property type="entry name" value="MONOCARBOXYLATE TRANSPORTER"/>
    <property type="match status" value="1"/>
</dbReference>
<dbReference type="SUPFAM" id="SSF103473">
    <property type="entry name" value="MFS general substrate transporter"/>
    <property type="match status" value="1"/>
</dbReference>
<reference evidence="3 4" key="1">
    <citation type="submission" date="2024-01" db="EMBL/GenBank/DDBJ databases">
        <title>A draft genome for a cacao thread blight-causing isolate of Paramarasmius palmivorus.</title>
        <authorList>
            <person name="Baruah I.K."/>
            <person name="Bukari Y."/>
            <person name="Amoako-Attah I."/>
            <person name="Meinhardt L.W."/>
            <person name="Bailey B.A."/>
            <person name="Cohen S.P."/>
        </authorList>
    </citation>
    <scope>NUCLEOTIDE SEQUENCE [LARGE SCALE GENOMIC DNA]</scope>
    <source>
        <strain evidence="3 4">GH-12</strain>
    </source>
</reference>
<dbReference type="EMBL" id="JAYKXP010000072">
    <property type="protein sequence ID" value="KAK7030990.1"/>
    <property type="molecule type" value="Genomic_DNA"/>
</dbReference>
<evidence type="ECO:0000313" key="2">
    <source>
        <dbReference type="EMBL" id="KAK7030990.1"/>
    </source>
</evidence>
<dbReference type="EMBL" id="JAYKXP010000040">
    <property type="protein sequence ID" value="KAK7039061.1"/>
    <property type="molecule type" value="Genomic_DNA"/>
</dbReference>
<dbReference type="InterPro" id="IPR036259">
    <property type="entry name" value="MFS_trans_sf"/>
</dbReference>
<dbReference type="AlphaFoldDB" id="A0AAW0CMC0"/>
<accession>A0AAW0CMC0</accession>
<dbReference type="Proteomes" id="UP001383192">
    <property type="component" value="Unassembled WGS sequence"/>
</dbReference>
<keyword evidence="4" id="KW-1185">Reference proteome</keyword>
<keyword evidence="1" id="KW-0472">Membrane</keyword>
<feature type="transmembrane region" description="Helical" evidence="1">
    <location>
        <begin position="151"/>
        <end position="174"/>
    </location>
</feature>
<evidence type="ECO:0000313" key="4">
    <source>
        <dbReference type="Proteomes" id="UP001383192"/>
    </source>
</evidence>